<proteinExistence type="predicted"/>
<feature type="domain" description="Ribosomal protein/NADH dehydrogenase" evidence="6">
    <location>
        <begin position="478"/>
        <end position="551"/>
    </location>
</feature>
<dbReference type="CDD" id="cd00200">
    <property type="entry name" value="WD40"/>
    <property type="match status" value="1"/>
</dbReference>
<dbReference type="SUPFAM" id="SSF50978">
    <property type="entry name" value="WD40 repeat-like"/>
    <property type="match status" value="1"/>
</dbReference>
<dbReference type="SMART" id="SM00916">
    <property type="entry name" value="L51_S25_CI-B8"/>
    <property type="match status" value="1"/>
</dbReference>
<feature type="repeat" description="WD" evidence="5">
    <location>
        <begin position="252"/>
        <end position="282"/>
    </location>
</feature>
<dbReference type="Proteomes" id="UP001396334">
    <property type="component" value="Unassembled WGS sequence"/>
</dbReference>
<dbReference type="SUPFAM" id="SSF52833">
    <property type="entry name" value="Thioredoxin-like"/>
    <property type="match status" value="1"/>
</dbReference>
<keyword evidence="2 5" id="KW-0853">WD repeat</keyword>
<keyword evidence="3" id="KW-0677">Repeat</keyword>
<dbReference type="InterPro" id="IPR015943">
    <property type="entry name" value="WD40/YVTN_repeat-like_dom_sf"/>
</dbReference>
<comment type="caution">
    <text evidence="7">The sequence shown here is derived from an EMBL/GenBank/DDBJ whole genome shotgun (WGS) entry which is preliminary data.</text>
</comment>
<reference evidence="7 8" key="1">
    <citation type="journal article" date="2024" name="G3 (Bethesda)">
        <title>Genome assembly of Hibiscus sabdariffa L. provides insights into metabolisms of medicinal natural products.</title>
        <authorList>
            <person name="Kim T."/>
        </authorList>
    </citation>
    <scope>NUCLEOTIDE SEQUENCE [LARGE SCALE GENOMIC DNA]</scope>
    <source>
        <strain evidence="7">TK-2024</strain>
        <tissue evidence="7">Old leaves</tissue>
    </source>
</reference>
<evidence type="ECO:0000259" key="6">
    <source>
        <dbReference type="SMART" id="SM00916"/>
    </source>
</evidence>
<evidence type="ECO:0000256" key="3">
    <source>
        <dbReference type="ARBA" id="ARBA00022737"/>
    </source>
</evidence>
<dbReference type="Pfam" id="PF00400">
    <property type="entry name" value="WD40"/>
    <property type="match status" value="4"/>
</dbReference>
<evidence type="ECO:0000313" key="7">
    <source>
        <dbReference type="EMBL" id="KAK8986222.1"/>
    </source>
</evidence>
<dbReference type="PROSITE" id="PS50082">
    <property type="entry name" value="WD_REPEATS_2"/>
    <property type="match status" value="3"/>
</dbReference>
<feature type="repeat" description="WD" evidence="5">
    <location>
        <begin position="345"/>
        <end position="375"/>
    </location>
</feature>
<evidence type="ECO:0000256" key="4">
    <source>
        <dbReference type="ARBA" id="ARBA00023128"/>
    </source>
</evidence>
<sequence length="628" mass="69252">MESPNSPPDSSSFAIRETATLHKKMASLDPSNSPPNHSFALRDSTAQCFLRSLSTKETSFNGFHCSPPRYSTPSLHTSPLSSPLRAVNPAPANHTISLDASYKCLSSVLKKDGQILSIAISNGIIYTGSDSNLIRIWKLPEFSECGVLKTKASTVVALAVSHERVFAAYGDTKIRVWRTTWDGTLKHIKLATIPRTSGYVRSYISGKDKMMRHMGPITSLAINISDNILYSASVDKTVKVWRISDLKCIENIPAHSEPINAIVVADDGILYTASDDATVRVWRRNFCRGEWPHSLTVTLPAKCSPVKTLTLTADGGVLYGGCTDGYVHYWLKGWLSGQLQYGGALRGHTHAVMCLASVSNYVVSGSADSSCRVWSREHDGQHVCLAVLVGHRGPIRCVTAYLGHSGDEVEDGCTICSGSLDGVLKIWRVNLRVRPASLHKPFCSSFNIAVSLTVRVSASKMALRGVWQLKKLIVSYCDWGGSSRGIRAFMETELPTFKEKNPQLEVVTELIRGQHPHLKGFYKNKNERVVCVKNLTTEDILLHATRLRNALGRKVVKLKTRHSPKLNHAFEANTEWMTSQLLIQLIPCCTWSRMALGEGSDGPVLPTKSSDEFKPFIPRLPEFTKAFS</sequence>
<gene>
    <name evidence="7" type="ORF">V6N11_082496</name>
</gene>
<dbReference type="PANTHER" id="PTHR22844:SF342">
    <property type="entry name" value="AND WD40 DOMAIN PROTEIN, PUTATIVE-RELATED"/>
    <property type="match status" value="1"/>
</dbReference>
<keyword evidence="8" id="KW-1185">Reference proteome</keyword>
<dbReference type="InterPro" id="IPR036322">
    <property type="entry name" value="WD40_repeat_dom_sf"/>
</dbReference>
<name>A0ABR2PD39_9ROSI</name>
<comment type="subcellular location">
    <subcellularLocation>
        <location evidence="1">Mitochondrion</location>
    </subcellularLocation>
</comment>
<accession>A0ABR2PD39</accession>
<feature type="repeat" description="WD" evidence="5">
    <location>
        <begin position="210"/>
        <end position="251"/>
    </location>
</feature>
<dbReference type="Gene3D" id="3.40.30.10">
    <property type="entry name" value="Glutaredoxin"/>
    <property type="match status" value="1"/>
</dbReference>
<dbReference type="PROSITE" id="PS50294">
    <property type="entry name" value="WD_REPEATS_REGION"/>
    <property type="match status" value="3"/>
</dbReference>
<organism evidence="7 8">
    <name type="scientific">Hibiscus sabdariffa</name>
    <name type="common">roselle</name>
    <dbReference type="NCBI Taxonomy" id="183260"/>
    <lineage>
        <taxon>Eukaryota</taxon>
        <taxon>Viridiplantae</taxon>
        <taxon>Streptophyta</taxon>
        <taxon>Embryophyta</taxon>
        <taxon>Tracheophyta</taxon>
        <taxon>Spermatophyta</taxon>
        <taxon>Magnoliopsida</taxon>
        <taxon>eudicotyledons</taxon>
        <taxon>Gunneridae</taxon>
        <taxon>Pentapetalae</taxon>
        <taxon>rosids</taxon>
        <taxon>malvids</taxon>
        <taxon>Malvales</taxon>
        <taxon>Malvaceae</taxon>
        <taxon>Malvoideae</taxon>
        <taxon>Hibiscus</taxon>
    </lineage>
</organism>
<dbReference type="InterPro" id="IPR007741">
    <property type="entry name" value="Ribosomal_mL43/mS25/NADH_DH"/>
</dbReference>
<protein>
    <recommendedName>
        <fullName evidence="6">Ribosomal protein/NADH dehydrogenase domain-containing protein</fullName>
    </recommendedName>
</protein>
<dbReference type="Pfam" id="PF05047">
    <property type="entry name" value="L51_S25_CI-B8"/>
    <property type="match status" value="1"/>
</dbReference>
<keyword evidence="4" id="KW-0496">Mitochondrion</keyword>
<dbReference type="InterPro" id="IPR020472">
    <property type="entry name" value="WD40_PAC1"/>
</dbReference>
<evidence type="ECO:0000256" key="5">
    <source>
        <dbReference type="PROSITE-ProRule" id="PRU00221"/>
    </source>
</evidence>
<dbReference type="Gene3D" id="2.130.10.10">
    <property type="entry name" value="YVTN repeat-like/Quinoprotein amine dehydrogenase"/>
    <property type="match status" value="2"/>
</dbReference>
<evidence type="ECO:0000313" key="8">
    <source>
        <dbReference type="Proteomes" id="UP001396334"/>
    </source>
</evidence>
<evidence type="ECO:0000256" key="2">
    <source>
        <dbReference type="ARBA" id="ARBA00022574"/>
    </source>
</evidence>
<dbReference type="PANTHER" id="PTHR22844">
    <property type="entry name" value="F-BOX AND WD40 DOMAIN PROTEIN"/>
    <property type="match status" value="1"/>
</dbReference>
<evidence type="ECO:0000256" key="1">
    <source>
        <dbReference type="ARBA" id="ARBA00004173"/>
    </source>
</evidence>
<dbReference type="SMART" id="SM00320">
    <property type="entry name" value="WD40"/>
    <property type="match status" value="7"/>
</dbReference>
<dbReference type="InterPro" id="IPR001680">
    <property type="entry name" value="WD40_rpt"/>
</dbReference>
<dbReference type="InterPro" id="IPR036249">
    <property type="entry name" value="Thioredoxin-like_sf"/>
</dbReference>
<dbReference type="PRINTS" id="PR00320">
    <property type="entry name" value="GPROTEINBRPT"/>
</dbReference>
<dbReference type="InterPro" id="IPR045182">
    <property type="entry name" value="JINGUBANG-like"/>
</dbReference>
<dbReference type="EMBL" id="JBBPBN010000065">
    <property type="protein sequence ID" value="KAK8986222.1"/>
    <property type="molecule type" value="Genomic_DNA"/>
</dbReference>